<dbReference type="InterPro" id="IPR032675">
    <property type="entry name" value="LRR_dom_sf"/>
</dbReference>
<evidence type="ECO:0000313" key="3">
    <source>
        <dbReference type="Proteomes" id="UP000265703"/>
    </source>
</evidence>
<dbReference type="SUPFAM" id="SSF81383">
    <property type="entry name" value="F-box domain"/>
    <property type="match status" value="1"/>
</dbReference>
<proteinExistence type="predicted"/>
<organism evidence="2 3">
    <name type="scientific">Glomus cerebriforme</name>
    <dbReference type="NCBI Taxonomy" id="658196"/>
    <lineage>
        <taxon>Eukaryota</taxon>
        <taxon>Fungi</taxon>
        <taxon>Fungi incertae sedis</taxon>
        <taxon>Mucoromycota</taxon>
        <taxon>Glomeromycotina</taxon>
        <taxon>Glomeromycetes</taxon>
        <taxon>Glomerales</taxon>
        <taxon>Glomeraceae</taxon>
        <taxon>Glomus</taxon>
    </lineage>
</organism>
<comment type="caution">
    <text evidence="2">The sequence shown here is derived from an EMBL/GenBank/DDBJ whole genome shotgun (WGS) entry which is preliminary data.</text>
</comment>
<evidence type="ECO:0000259" key="1">
    <source>
        <dbReference type="Pfam" id="PF12937"/>
    </source>
</evidence>
<dbReference type="Pfam" id="PF12937">
    <property type="entry name" value="F-box-like"/>
    <property type="match status" value="1"/>
</dbReference>
<accession>A0A397SX56</accession>
<dbReference type="Proteomes" id="UP000265703">
    <property type="component" value="Unassembled WGS sequence"/>
</dbReference>
<reference evidence="2 3" key="1">
    <citation type="submission" date="2018-06" db="EMBL/GenBank/DDBJ databases">
        <title>Comparative genomics reveals the genomic features of Rhizophagus irregularis, R. cerebriforme, R. diaphanum and Gigaspora rosea, and their symbiotic lifestyle signature.</title>
        <authorList>
            <person name="Morin E."/>
            <person name="San Clemente H."/>
            <person name="Chen E.C.H."/>
            <person name="De La Providencia I."/>
            <person name="Hainaut M."/>
            <person name="Kuo A."/>
            <person name="Kohler A."/>
            <person name="Murat C."/>
            <person name="Tang N."/>
            <person name="Roy S."/>
            <person name="Loubradou J."/>
            <person name="Henrissat B."/>
            <person name="Grigoriev I.V."/>
            <person name="Corradi N."/>
            <person name="Roux C."/>
            <person name="Martin F.M."/>
        </authorList>
    </citation>
    <scope>NUCLEOTIDE SEQUENCE [LARGE SCALE GENOMIC DNA]</scope>
    <source>
        <strain evidence="2 3">DAOM 227022</strain>
    </source>
</reference>
<protein>
    <recommendedName>
        <fullName evidence="1">F-box domain-containing protein</fullName>
    </recommendedName>
</protein>
<dbReference type="InterPro" id="IPR036047">
    <property type="entry name" value="F-box-like_dom_sf"/>
</dbReference>
<dbReference type="SUPFAM" id="SSF52047">
    <property type="entry name" value="RNI-like"/>
    <property type="match status" value="1"/>
</dbReference>
<keyword evidence="3" id="KW-1185">Reference proteome</keyword>
<dbReference type="AlphaFoldDB" id="A0A397SX56"/>
<dbReference type="EMBL" id="QKYT01000171">
    <property type="protein sequence ID" value="RIA90790.1"/>
    <property type="molecule type" value="Genomic_DNA"/>
</dbReference>
<dbReference type="CDD" id="cd09917">
    <property type="entry name" value="F-box_SF"/>
    <property type="match status" value="1"/>
</dbReference>
<sequence length="544" mass="63047">MTDQRTLKETTDVNNHQLTSTIYNKSKEVHHSPYLPPETLGEIFSFFADDDVKSLHSCLLVNKTWCESAAFILWKRPFDISSIMASSELVTVYFLFFSEETKKSLLTSVPNGLSHLSSDRPALNYLSYLRYVDFKKVYKAVRMWLRTKTLLKPFCLELKREQIALANKFVTELGKIFTTGNVRLDKLSLDIRYFEYNPKDDEDDCLSWPCYSGAYSALSELREFLCGGQFIKNRILLTMTEICKDIEILSIHESAETSPEILAKFIKVQRRLIKFTLTNWSSEILEILSSLRKQARTLKYIELIRCTFSKNEDYTKLFHGLAECRNLQTLKFEQCQHLSTKLMKPLAEANFEKLQTFIIDTEAVPDPPTTEIKTIIQNSRESLINIGLNVNLSLYIDIMETIATFCPNLLILSVTIERDSEMQQLIKLFRSCTNLLELKIPKKWRLFEVNKSLIELGTALPSTLKRIELDGLKFSHETWEEFLDMCPGSIDHFVFNCFSNSMFVKTVEKYGKKNSKMIKNEEILDQSWLPVQITVDLTLLNNKI</sequence>
<feature type="domain" description="F-box" evidence="1">
    <location>
        <begin position="34"/>
        <end position="78"/>
    </location>
</feature>
<gene>
    <name evidence="2" type="ORF">C1645_769125</name>
</gene>
<name>A0A397SX56_9GLOM</name>
<evidence type="ECO:0000313" key="2">
    <source>
        <dbReference type="EMBL" id="RIA90790.1"/>
    </source>
</evidence>
<dbReference type="Gene3D" id="3.80.10.10">
    <property type="entry name" value="Ribonuclease Inhibitor"/>
    <property type="match status" value="1"/>
</dbReference>
<dbReference type="OrthoDB" id="2336592at2759"/>
<dbReference type="STRING" id="658196.A0A397SX56"/>
<dbReference type="InterPro" id="IPR001810">
    <property type="entry name" value="F-box_dom"/>
</dbReference>